<dbReference type="Proteomes" id="UP000309676">
    <property type="component" value="Unassembled WGS sequence"/>
</dbReference>
<dbReference type="InterPro" id="IPR037294">
    <property type="entry name" value="ABC_BtuC-like"/>
</dbReference>
<dbReference type="Gene3D" id="1.10.3470.10">
    <property type="entry name" value="ABC transporter involved in vitamin B12 uptake, BtuC"/>
    <property type="match status" value="1"/>
</dbReference>
<dbReference type="GO" id="GO:0033214">
    <property type="term" value="P:siderophore-iron import into cell"/>
    <property type="evidence" value="ECO:0007669"/>
    <property type="project" value="TreeGrafter"/>
</dbReference>
<evidence type="ECO:0000256" key="5">
    <source>
        <dbReference type="ARBA" id="ARBA00022692"/>
    </source>
</evidence>
<dbReference type="FunFam" id="1.10.3470.10:FF:000001">
    <property type="entry name" value="Vitamin B12 ABC transporter permease BtuC"/>
    <property type="match status" value="1"/>
</dbReference>
<evidence type="ECO:0000313" key="10">
    <source>
        <dbReference type="Proteomes" id="UP000309676"/>
    </source>
</evidence>
<feature type="transmembrane region" description="Helical" evidence="8">
    <location>
        <begin position="304"/>
        <end position="322"/>
    </location>
</feature>
<keyword evidence="5 8" id="KW-0812">Transmembrane</keyword>
<gene>
    <name evidence="9" type="ORF">FE782_14625</name>
</gene>
<sequence>MKKPFGLLACVVLLCGFGFLSIAYGSRSIDLYTVWQAFAAFDGTSADHLIVRNTRLPRTLVAAAVGAALAVSGAIMQTVTRNPLASPSIFGVNSGAALCIIVAISVLSIDSQSQFIWAAFLGAALAAGAAYGLGSVGRGGGSPVNITLAGAAVTAFASSITQGIMLVNGRSFDQIIFWLVGSVAGREMPMLLPVLPFLAIGAIVCFALAAPLNTLALGEDVARGLGQRVGAVKLGAAAAVVLLAGSSVAVAGPIAFVGIVVPHIARFVAGRDHRWLLPYSALLGSVLLLGADVIARFVAMPNELPVGVVTALIGVPFFVWVARRDVHAK</sequence>
<evidence type="ECO:0000313" key="9">
    <source>
        <dbReference type="EMBL" id="TLS51349.1"/>
    </source>
</evidence>
<dbReference type="GO" id="GO:0022857">
    <property type="term" value="F:transmembrane transporter activity"/>
    <property type="evidence" value="ECO:0007669"/>
    <property type="project" value="InterPro"/>
</dbReference>
<comment type="subcellular location">
    <subcellularLocation>
        <location evidence="1">Cell membrane</location>
        <topology evidence="1">Multi-pass membrane protein</topology>
    </subcellularLocation>
</comment>
<accession>A0A5R9G8F2</accession>
<dbReference type="AlphaFoldDB" id="A0A5R9G8F2"/>
<dbReference type="Pfam" id="PF01032">
    <property type="entry name" value="FecCD"/>
    <property type="match status" value="1"/>
</dbReference>
<dbReference type="RefSeq" id="WP_138194961.1">
    <property type="nucleotide sequence ID" value="NZ_VCIW01000009.1"/>
</dbReference>
<keyword evidence="4" id="KW-1003">Cell membrane</keyword>
<protein>
    <submittedName>
        <fullName evidence="9">Iron ABC transporter permease</fullName>
    </submittedName>
</protein>
<keyword evidence="10" id="KW-1185">Reference proteome</keyword>
<name>A0A5R9G8F2_9BACL</name>
<feature type="transmembrane region" description="Helical" evidence="8">
    <location>
        <begin position="236"/>
        <end position="264"/>
    </location>
</feature>
<evidence type="ECO:0000256" key="8">
    <source>
        <dbReference type="SAM" id="Phobius"/>
    </source>
</evidence>
<evidence type="ECO:0000256" key="7">
    <source>
        <dbReference type="ARBA" id="ARBA00023136"/>
    </source>
</evidence>
<feature type="transmembrane region" description="Helical" evidence="8">
    <location>
        <begin position="115"/>
        <end position="134"/>
    </location>
</feature>
<evidence type="ECO:0000256" key="4">
    <source>
        <dbReference type="ARBA" id="ARBA00022475"/>
    </source>
</evidence>
<reference evidence="9 10" key="1">
    <citation type="submission" date="2019-05" db="EMBL/GenBank/DDBJ databases">
        <authorList>
            <person name="Narsing Rao M.P."/>
            <person name="Li W.J."/>
        </authorList>
    </citation>
    <scope>NUCLEOTIDE SEQUENCE [LARGE SCALE GENOMIC DNA]</scope>
    <source>
        <strain evidence="9 10">SYSU_K30003</strain>
    </source>
</reference>
<comment type="caution">
    <text evidence="9">The sequence shown here is derived from an EMBL/GenBank/DDBJ whole genome shotgun (WGS) entry which is preliminary data.</text>
</comment>
<dbReference type="InterPro" id="IPR000522">
    <property type="entry name" value="ABC_transptr_permease_BtuC"/>
</dbReference>
<keyword evidence="3" id="KW-0813">Transport</keyword>
<evidence type="ECO:0000256" key="1">
    <source>
        <dbReference type="ARBA" id="ARBA00004651"/>
    </source>
</evidence>
<feature type="transmembrane region" description="Helical" evidence="8">
    <location>
        <begin position="190"/>
        <end position="216"/>
    </location>
</feature>
<feature type="transmembrane region" description="Helical" evidence="8">
    <location>
        <begin position="88"/>
        <end position="108"/>
    </location>
</feature>
<dbReference type="GO" id="GO:0005886">
    <property type="term" value="C:plasma membrane"/>
    <property type="evidence" value="ECO:0007669"/>
    <property type="project" value="UniProtKB-SubCell"/>
</dbReference>
<feature type="transmembrane region" description="Helical" evidence="8">
    <location>
        <begin position="146"/>
        <end position="169"/>
    </location>
</feature>
<keyword evidence="7 8" id="KW-0472">Membrane</keyword>
<comment type="similarity">
    <text evidence="2">Belongs to the binding-protein-dependent transport system permease family. FecCD subfamily.</text>
</comment>
<dbReference type="SUPFAM" id="SSF81345">
    <property type="entry name" value="ABC transporter involved in vitamin B12 uptake, BtuC"/>
    <property type="match status" value="1"/>
</dbReference>
<dbReference type="PANTHER" id="PTHR30472:SF1">
    <property type="entry name" value="FE(3+) DICITRATE TRANSPORT SYSTEM PERMEASE PROTEIN FECC-RELATED"/>
    <property type="match status" value="1"/>
</dbReference>
<evidence type="ECO:0000256" key="2">
    <source>
        <dbReference type="ARBA" id="ARBA00007935"/>
    </source>
</evidence>
<dbReference type="CDD" id="cd06550">
    <property type="entry name" value="TM_ABC_iron-siderophores_like"/>
    <property type="match status" value="1"/>
</dbReference>
<evidence type="ECO:0000256" key="3">
    <source>
        <dbReference type="ARBA" id="ARBA00022448"/>
    </source>
</evidence>
<proteinExistence type="inferred from homology"/>
<feature type="transmembrane region" description="Helical" evidence="8">
    <location>
        <begin position="276"/>
        <end position="298"/>
    </location>
</feature>
<dbReference type="PANTHER" id="PTHR30472">
    <property type="entry name" value="FERRIC ENTEROBACTIN TRANSPORT SYSTEM PERMEASE PROTEIN"/>
    <property type="match status" value="1"/>
</dbReference>
<evidence type="ECO:0000256" key="6">
    <source>
        <dbReference type="ARBA" id="ARBA00022989"/>
    </source>
</evidence>
<keyword evidence="6 8" id="KW-1133">Transmembrane helix</keyword>
<dbReference type="OrthoDB" id="9811721at2"/>
<organism evidence="9 10">
    <name type="scientific">Paenibacillus antri</name>
    <dbReference type="NCBI Taxonomy" id="2582848"/>
    <lineage>
        <taxon>Bacteria</taxon>
        <taxon>Bacillati</taxon>
        <taxon>Bacillota</taxon>
        <taxon>Bacilli</taxon>
        <taxon>Bacillales</taxon>
        <taxon>Paenibacillaceae</taxon>
        <taxon>Paenibacillus</taxon>
    </lineage>
</organism>
<dbReference type="EMBL" id="VCIW01000009">
    <property type="protein sequence ID" value="TLS51349.1"/>
    <property type="molecule type" value="Genomic_DNA"/>
</dbReference>
<feature type="transmembrane region" description="Helical" evidence="8">
    <location>
        <begin position="58"/>
        <end position="76"/>
    </location>
</feature>